<gene>
    <name evidence="1" type="ORF">Llon_1622</name>
</gene>
<dbReference type="AlphaFoldDB" id="A0A0W0VKV9"/>
<keyword evidence="2" id="KW-1185">Reference proteome</keyword>
<evidence type="ECO:0000313" key="1">
    <source>
        <dbReference type="EMBL" id="KTD20736.1"/>
    </source>
</evidence>
<reference evidence="1 2" key="1">
    <citation type="submission" date="2015-11" db="EMBL/GenBank/DDBJ databases">
        <title>Genomic analysis of 38 Legionella species identifies large and diverse effector repertoires.</title>
        <authorList>
            <person name="Burstein D."/>
            <person name="Amaro F."/>
            <person name="Zusman T."/>
            <person name="Lifshitz Z."/>
            <person name="Cohen O."/>
            <person name="Gilbert J.A."/>
            <person name="Pupko T."/>
            <person name="Shuman H.A."/>
            <person name="Segal G."/>
        </authorList>
    </citation>
    <scope>NUCLEOTIDE SEQUENCE [LARGE SCALE GENOMIC DNA]</scope>
    <source>
        <strain evidence="1 2">ATCC 49505</strain>
    </source>
</reference>
<dbReference type="EMBL" id="LNYK01000019">
    <property type="protein sequence ID" value="KTD20736.1"/>
    <property type="molecule type" value="Genomic_DNA"/>
</dbReference>
<sequence length="292" mass="33036">MTLSIDSIIYPKRHHLTGNNKPLALVVHSPYCFSDNATKFQLNMEEVRNQGFGILNKKQITFDQDEKQLTNSIKPIIESKTGNKSISLIFYSHGLPGFLFGDRETFEAEAKGIRQFVSFVNLLESRINKKIDNIILNACYSASELYNPKLKKYFYSPARLLSILLPGKKVVGFVGEHAGATVTHIYKKENQNFSEIKLKPHLAAMLFEDGQEIIKPDEPLYCLGYMLPNSIKNEISFHGEFFESILQQNQQGELILPQIKLIANIKEDMTNSCSVKNSKTSKVLSLSKVNIS</sequence>
<dbReference type="RefSeq" id="WP_058529611.1">
    <property type="nucleotide sequence ID" value="NZ_CAAAHZ010000004.1"/>
</dbReference>
<dbReference type="STRING" id="45068.Llon_1622"/>
<protein>
    <submittedName>
        <fullName evidence="1">Uncharacterized protein</fullName>
    </submittedName>
</protein>
<name>A0A0W0VKV9_9GAMM</name>
<evidence type="ECO:0000313" key="2">
    <source>
        <dbReference type="Proteomes" id="UP000054997"/>
    </source>
</evidence>
<comment type="caution">
    <text evidence="1">The sequence shown here is derived from an EMBL/GenBank/DDBJ whole genome shotgun (WGS) entry which is preliminary data.</text>
</comment>
<organism evidence="1 2">
    <name type="scientific">Legionella londiniensis</name>
    <dbReference type="NCBI Taxonomy" id="45068"/>
    <lineage>
        <taxon>Bacteria</taxon>
        <taxon>Pseudomonadati</taxon>
        <taxon>Pseudomonadota</taxon>
        <taxon>Gammaproteobacteria</taxon>
        <taxon>Legionellales</taxon>
        <taxon>Legionellaceae</taxon>
        <taxon>Legionella</taxon>
    </lineage>
</organism>
<dbReference type="Proteomes" id="UP000054997">
    <property type="component" value="Unassembled WGS sequence"/>
</dbReference>
<dbReference type="PATRIC" id="fig|45068.5.peg.1758"/>
<accession>A0A0W0VKV9</accession>
<proteinExistence type="predicted"/>
<dbReference type="OrthoDB" id="5654352at2"/>